<dbReference type="GO" id="GO:0005524">
    <property type="term" value="F:ATP binding"/>
    <property type="evidence" value="ECO:0007669"/>
    <property type="project" value="UniProtKB-KW"/>
</dbReference>
<evidence type="ECO:0000313" key="7">
    <source>
        <dbReference type="EMBL" id="GKU85642.1"/>
    </source>
</evidence>
<dbReference type="InterPro" id="IPR050079">
    <property type="entry name" value="DEAD_box_RNA_helicase"/>
</dbReference>
<comment type="caution">
    <text evidence="7">The sequence shown here is derived from an EMBL/GenBank/DDBJ whole genome shotgun (WGS) entry which is preliminary data.</text>
</comment>
<dbReference type="GO" id="GO:0003724">
    <property type="term" value="F:RNA helicase activity"/>
    <property type="evidence" value="ECO:0007669"/>
    <property type="project" value="TreeGrafter"/>
</dbReference>
<gene>
    <name evidence="7" type="ORF">SLEP1_g280</name>
</gene>
<dbReference type="Gene3D" id="3.40.50.300">
    <property type="entry name" value="P-loop containing nucleotide triphosphate hydrolases"/>
    <property type="match status" value="1"/>
</dbReference>
<sequence>MQQQARLKAIDHFQANENGILVATYVAARGLDIPGVRTVIHYQLPHSADSKFASLCRSFLKESIKRFPLESSYMPELTSYLSLARQIDKIMWKESQEKAKKSWLQWSAESLELDDCTEPLQAPRNAGHEVAMDVKQIAEKRRKVENLRRKRKEEKKRLHNQRRKQNKNRKGTVRDLGFV</sequence>
<dbReference type="AlphaFoldDB" id="A0AAV5H9V4"/>
<evidence type="ECO:0000256" key="5">
    <source>
        <dbReference type="SAM" id="MobiDB-lite"/>
    </source>
</evidence>
<name>A0AAV5H9V4_9ROSI</name>
<feature type="compositionally biased region" description="Basic residues" evidence="5">
    <location>
        <begin position="148"/>
        <end position="171"/>
    </location>
</feature>
<keyword evidence="8" id="KW-1185">Reference proteome</keyword>
<evidence type="ECO:0000256" key="2">
    <source>
        <dbReference type="ARBA" id="ARBA00022801"/>
    </source>
</evidence>
<evidence type="ECO:0000313" key="8">
    <source>
        <dbReference type="Proteomes" id="UP001054252"/>
    </source>
</evidence>
<dbReference type="InterPro" id="IPR027417">
    <property type="entry name" value="P-loop_NTPase"/>
</dbReference>
<feature type="domain" description="Helicase C-terminal" evidence="6">
    <location>
        <begin position="1"/>
        <end position="124"/>
    </location>
</feature>
<dbReference type="GO" id="GO:0005829">
    <property type="term" value="C:cytosol"/>
    <property type="evidence" value="ECO:0007669"/>
    <property type="project" value="TreeGrafter"/>
</dbReference>
<evidence type="ECO:0000256" key="3">
    <source>
        <dbReference type="ARBA" id="ARBA00022806"/>
    </source>
</evidence>
<dbReference type="GO" id="GO:0016787">
    <property type="term" value="F:hydrolase activity"/>
    <property type="evidence" value="ECO:0007669"/>
    <property type="project" value="UniProtKB-KW"/>
</dbReference>
<accession>A0AAV5H9V4</accession>
<protein>
    <recommendedName>
        <fullName evidence="6">Helicase C-terminal domain-containing protein</fullName>
    </recommendedName>
</protein>
<keyword evidence="2" id="KW-0378">Hydrolase</keyword>
<dbReference type="SUPFAM" id="SSF52540">
    <property type="entry name" value="P-loop containing nucleoside triphosphate hydrolases"/>
    <property type="match status" value="1"/>
</dbReference>
<keyword evidence="3" id="KW-0347">Helicase</keyword>
<evidence type="ECO:0000256" key="1">
    <source>
        <dbReference type="ARBA" id="ARBA00022741"/>
    </source>
</evidence>
<dbReference type="PANTHER" id="PTHR47959">
    <property type="entry name" value="ATP-DEPENDENT RNA HELICASE RHLE-RELATED"/>
    <property type="match status" value="1"/>
</dbReference>
<organism evidence="7 8">
    <name type="scientific">Rubroshorea leprosula</name>
    <dbReference type="NCBI Taxonomy" id="152421"/>
    <lineage>
        <taxon>Eukaryota</taxon>
        <taxon>Viridiplantae</taxon>
        <taxon>Streptophyta</taxon>
        <taxon>Embryophyta</taxon>
        <taxon>Tracheophyta</taxon>
        <taxon>Spermatophyta</taxon>
        <taxon>Magnoliopsida</taxon>
        <taxon>eudicotyledons</taxon>
        <taxon>Gunneridae</taxon>
        <taxon>Pentapetalae</taxon>
        <taxon>rosids</taxon>
        <taxon>malvids</taxon>
        <taxon>Malvales</taxon>
        <taxon>Dipterocarpaceae</taxon>
        <taxon>Rubroshorea</taxon>
    </lineage>
</organism>
<feature type="region of interest" description="Disordered" evidence="5">
    <location>
        <begin position="141"/>
        <end position="179"/>
    </location>
</feature>
<dbReference type="EMBL" id="BPVZ01000001">
    <property type="protein sequence ID" value="GKU85642.1"/>
    <property type="molecule type" value="Genomic_DNA"/>
</dbReference>
<dbReference type="InterPro" id="IPR001650">
    <property type="entry name" value="Helicase_C-like"/>
</dbReference>
<evidence type="ECO:0000256" key="4">
    <source>
        <dbReference type="ARBA" id="ARBA00022840"/>
    </source>
</evidence>
<dbReference type="PROSITE" id="PS51194">
    <property type="entry name" value="HELICASE_CTER"/>
    <property type="match status" value="1"/>
</dbReference>
<dbReference type="Pfam" id="PF00271">
    <property type="entry name" value="Helicase_C"/>
    <property type="match status" value="1"/>
</dbReference>
<dbReference type="PANTHER" id="PTHR47959:SF1">
    <property type="entry name" value="ATP-DEPENDENT RNA HELICASE DBPA"/>
    <property type="match status" value="1"/>
</dbReference>
<dbReference type="Proteomes" id="UP001054252">
    <property type="component" value="Unassembled WGS sequence"/>
</dbReference>
<keyword evidence="4" id="KW-0067">ATP-binding</keyword>
<proteinExistence type="predicted"/>
<keyword evidence="1" id="KW-0547">Nucleotide-binding</keyword>
<reference evidence="7 8" key="1">
    <citation type="journal article" date="2021" name="Commun. Biol.">
        <title>The genome of Shorea leprosula (Dipterocarpaceae) highlights the ecological relevance of drought in aseasonal tropical rainforests.</title>
        <authorList>
            <person name="Ng K.K.S."/>
            <person name="Kobayashi M.J."/>
            <person name="Fawcett J.A."/>
            <person name="Hatakeyama M."/>
            <person name="Paape T."/>
            <person name="Ng C.H."/>
            <person name="Ang C.C."/>
            <person name="Tnah L.H."/>
            <person name="Lee C.T."/>
            <person name="Nishiyama T."/>
            <person name="Sese J."/>
            <person name="O'Brien M.J."/>
            <person name="Copetti D."/>
            <person name="Mohd Noor M.I."/>
            <person name="Ong R.C."/>
            <person name="Putra M."/>
            <person name="Sireger I.Z."/>
            <person name="Indrioko S."/>
            <person name="Kosugi Y."/>
            <person name="Izuno A."/>
            <person name="Isagi Y."/>
            <person name="Lee S.L."/>
            <person name="Shimizu K.K."/>
        </authorList>
    </citation>
    <scope>NUCLEOTIDE SEQUENCE [LARGE SCALE GENOMIC DNA]</scope>
    <source>
        <strain evidence="7">214</strain>
    </source>
</reference>
<evidence type="ECO:0000259" key="6">
    <source>
        <dbReference type="PROSITE" id="PS51194"/>
    </source>
</evidence>